<feature type="compositionally biased region" description="Basic and acidic residues" evidence="2">
    <location>
        <begin position="7"/>
        <end position="28"/>
    </location>
</feature>
<feature type="compositionally biased region" description="Low complexity" evidence="2">
    <location>
        <begin position="500"/>
        <end position="511"/>
    </location>
</feature>
<feature type="coiled-coil region" evidence="1">
    <location>
        <begin position="39"/>
        <end position="73"/>
    </location>
</feature>
<evidence type="ECO:0000313" key="3">
    <source>
        <dbReference type="EMBL" id="RRD01529.1"/>
    </source>
</evidence>
<feature type="region of interest" description="Disordered" evidence="2">
    <location>
        <begin position="479"/>
        <end position="525"/>
    </location>
</feature>
<accession>A0A3P1SWG6</accession>
<keyword evidence="4" id="KW-1185">Reference proteome</keyword>
<gene>
    <name evidence="3" type="ORF">EHS89_02940</name>
</gene>
<evidence type="ECO:0000256" key="2">
    <source>
        <dbReference type="SAM" id="MobiDB-lite"/>
    </source>
</evidence>
<dbReference type="RefSeq" id="WP_124924603.1">
    <property type="nucleotide sequence ID" value="NZ_BMOH01000001.1"/>
</dbReference>
<comment type="caution">
    <text evidence="3">The sequence shown here is derived from an EMBL/GenBank/DDBJ whole genome shotgun (WGS) entry which is preliminary data.</text>
</comment>
<evidence type="ECO:0000256" key="1">
    <source>
        <dbReference type="SAM" id="Coils"/>
    </source>
</evidence>
<keyword evidence="1" id="KW-0175">Coiled coil</keyword>
<reference evidence="3 4" key="1">
    <citation type="submission" date="2018-11" db="EMBL/GenBank/DDBJ databases">
        <title>The draft genome sequence of Amphritea balenae JAMM 1525T.</title>
        <authorList>
            <person name="Fang Z."/>
            <person name="Zhang Y."/>
            <person name="Han X."/>
        </authorList>
    </citation>
    <scope>NUCLEOTIDE SEQUENCE [LARGE SCALE GENOMIC DNA]</scope>
    <source>
        <strain evidence="3 4">JAMM 1525</strain>
    </source>
</reference>
<dbReference type="Proteomes" id="UP000267535">
    <property type="component" value="Unassembled WGS sequence"/>
</dbReference>
<protein>
    <submittedName>
        <fullName evidence="3">Uncharacterized protein</fullName>
    </submittedName>
</protein>
<evidence type="ECO:0000313" key="4">
    <source>
        <dbReference type="Proteomes" id="UP000267535"/>
    </source>
</evidence>
<feature type="compositionally biased region" description="Low complexity" evidence="2">
    <location>
        <begin position="1031"/>
        <end position="1058"/>
    </location>
</feature>
<dbReference type="EMBL" id="RQXV01000001">
    <property type="protein sequence ID" value="RRD01529.1"/>
    <property type="molecule type" value="Genomic_DNA"/>
</dbReference>
<feature type="region of interest" description="Disordered" evidence="2">
    <location>
        <begin position="423"/>
        <end position="443"/>
    </location>
</feature>
<organism evidence="3 4">
    <name type="scientific">Amphritea balenae</name>
    <dbReference type="NCBI Taxonomy" id="452629"/>
    <lineage>
        <taxon>Bacteria</taxon>
        <taxon>Pseudomonadati</taxon>
        <taxon>Pseudomonadota</taxon>
        <taxon>Gammaproteobacteria</taxon>
        <taxon>Oceanospirillales</taxon>
        <taxon>Oceanospirillaceae</taxon>
        <taxon>Amphritea</taxon>
    </lineage>
</organism>
<sequence>MARRPDKKPVQERLSQRRNDADFEITKPNRESELLKGKIDEARHNFHKVEAEVKNLNEEIEMLEAKGETEAAAKIRIRATHVTQELGKLQDAATEAPFLMDAFGLGLNQPRAIEANISEIIQPTAIKHNEIQRKFNKQLGSTVLPSQGPREPVKLVDGSLQDDPKVGKLRLNIGDETGQMAANASYSISVTLENSEETVQLKQGRTDTKGYSSVSLGHIALNDITEMQINVVSDDQLITRKYDRVLLGDLLLGHLPIFVPVPKSLIDKLKDRLKDHDGPLPAGTIEDPDEADLQASPESFGLNEEHVDGNCCLRPNSEFAAKEYHFRQIVRLTDIEDVKLVFDGEKEIDRKEVATAIPFGDDSVSSYAVLGGNVLVGLVNTYRHAWYPAGRGLGRLLYSTSLAPCEEINLAFIDWSRRERDSRRESRSQSEQVEHELQHDRSIDEVVDATLTEHQDGSSSSGGGGASLDLGIFSIGGGGGSTSSSTNGRRDLHSSTVQGISESISQNSSSIRHQRATVVTTSYQKESERIKTRTIHNHNMNHMMNLEYFQVVEHYSVKTELVEEKPVLLIPYEVDQDMFGTISSFDKYVLNPSVPVTRFLDRHRRILSRLVPRRYRRAFKGLSRLLHCRDIYQIETPYATFSSWEIKLSNAWRPGISLRLETHSGQSVKLYPVGGSSSSPPTYFRSSAVRDSDIRALTISFDSNAAVQSLNLPSFLESIVGDLLEDATKFKLERVDMSVTTDRSRFLSTPQTYIVETVGVNTTLGVDNPSVEVGLTTPEPDFSSYRGREHEDYCQLKELIAHIQSNPMRYMRAIWMSENPDRRAIRFDRYQLDDTSLLDHIINRPRGVLGNYVAFELLDGHRLVAINSPDYVVSNRVITLPTRGVFGEVFLSCCNATEKRDVERFIDPERSCQSNAPDITGVSPGSRAQQTNLSPTDFAAPIVNLQTAPSLPDPTGTANALSVLGTPDIFRDLSHGAELLQFIDNATKEAFTSTRQHRAAMNAIAGDVVRGLVSAYTGVPVGGSGSGGGQAAQSGTTGITSTPSGATGAGAQTSTGGQSEAGQILNGQMVRQTNPTQISDGIQTIQRAVGSGQLTQEQGNAAINQLVGGTTASSDFNGAAAPAMTLIQPTSGSGLAFNPTAGDKSNEITVEVVVSNQPVGGRVEWSCIDPTAVIFDTPDQPVTKVTGLKPGLRTVTCTMYDSSNVPVTVINVPLSIPQFVTVREDVTQFNNSLATLGLTAHKNTLLQVMKTVAERSLSTSNVRLIWEMAPHNESLPSVHSGAGLAFGHTTDLTIFDVVSAGTPGVTISGGSGVGPGAFNELIGVFPGALDDPSGTVQIDDAIRQIVAATSGPSPDAALMNLKCAMIARYTGVVLAHEVVHSLIGMIVNPDRTSTPHNTPPIPGCLMNTGDQPTTTEVSGLEITDLVNFPDPGTFTDRGVATLLIPSAHVQAQIDLSFPISI</sequence>
<dbReference type="OrthoDB" id="4312432at2"/>
<feature type="region of interest" description="Disordered" evidence="2">
    <location>
        <begin position="1"/>
        <end position="28"/>
    </location>
</feature>
<feature type="region of interest" description="Disordered" evidence="2">
    <location>
        <begin position="913"/>
        <end position="933"/>
    </location>
</feature>
<proteinExistence type="predicted"/>
<feature type="region of interest" description="Disordered" evidence="2">
    <location>
        <begin position="1024"/>
        <end position="1060"/>
    </location>
</feature>
<name>A0A3P1SWG6_9GAMM</name>